<dbReference type="EMBL" id="CP038469">
    <property type="protein sequence ID" value="QBX79581.1"/>
    <property type="molecule type" value="Genomic_DNA"/>
</dbReference>
<accession>A0ABX5T262</accession>
<protein>
    <submittedName>
        <fullName evidence="1">Uncharacterized protein</fullName>
    </submittedName>
</protein>
<sequence>MSFTGQCAETIQETIGAHYTLKIIQKENGNGVSKAFCAVSQKIFTNLFITMDKEVAWTGRLLRNSVDFSSFSIKRDVEKEVFLIVISNSF</sequence>
<organism evidence="1 2">
    <name type="scientific">Citrobacter tructae</name>
    <dbReference type="NCBI Taxonomy" id="2562449"/>
    <lineage>
        <taxon>Bacteria</taxon>
        <taxon>Pseudomonadati</taxon>
        <taxon>Pseudomonadota</taxon>
        <taxon>Gammaproteobacteria</taxon>
        <taxon>Enterobacterales</taxon>
        <taxon>Enterobacteriaceae</taxon>
        <taxon>Citrobacter</taxon>
    </lineage>
</organism>
<evidence type="ECO:0000313" key="1">
    <source>
        <dbReference type="EMBL" id="QBX79581.1"/>
    </source>
</evidence>
<name>A0ABX5T262_9ENTR</name>
<gene>
    <name evidence="1" type="ORF">E4Z61_04085</name>
</gene>
<proteinExistence type="predicted"/>
<evidence type="ECO:0000313" key="2">
    <source>
        <dbReference type="Proteomes" id="UP000296284"/>
    </source>
</evidence>
<reference evidence="1 2" key="1">
    <citation type="submission" date="2019-03" db="EMBL/GenBank/DDBJ databases">
        <title>Complete genome sequence of Citrobacter sp. SNU WT2 isolated from diseased rainbow trout.</title>
        <authorList>
            <person name="Oh W.T."/>
            <person name="Park S.C."/>
        </authorList>
    </citation>
    <scope>NUCLEOTIDE SEQUENCE [LARGE SCALE GENOMIC DNA]</scope>
    <source>
        <strain evidence="1 2">SNU WT2</strain>
    </source>
</reference>
<keyword evidence="2" id="KW-1185">Reference proteome</keyword>
<dbReference type="Proteomes" id="UP000296284">
    <property type="component" value="Chromosome"/>
</dbReference>